<proteinExistence type="predicted"/>
<dbReference type="InterPro" id="IPR008254">
    <property type="entry name" value="Flavodoxin/NO_synth"/>
</dbReference>
<protein>
    <recommendedName>
        <fullName evidence="1">Flavodoxin-like domain-containing protein</fullName>
    </recommendedName>
</protein>
<accession>A0A414J0G0</accession>
<dbReference type="PANTHER" id="PTHR39201">
    <property type="entry name" value="EXPORTED PROTEIN-RELATED"/>
    <property type="match status" value="1"/>
</dbReference>
<feature type="domain" description="Flavodoxin-like" evidence="1">
    <location>
        <begin position="1"/>
        <end position="78"/>
    </location>
</feature>
<dbReference type="EMBL" id="QSKF01000019">
    <property type="protein sequence ID" value="RHE36776.1"/>
    <property type="molecule type" value="Genomic_DNA"/>
</dbReference>
<reference evidence="2 3" key="1">
    <citation type="submission" date="2018-08" db="EMBL/GenBank/DDBJ databases">
        <title>A genome reference for cultivated species of the human gut microbiota.</title>
        <authorList>
            <person name="Zou Y."/>
            <person name="Xue W."/>
            <person name="Luo G."/>
        </authorList>
    </citation>
    <scope>NUCLEOTIDE SEQUENCE [LARGE SCALE GENOMIC DNA]</scope>
    <source>
        <strain evidence="2 3">AM28-23</strain>
    </source>
</reference>
<dbReference type="InterPro" id="IPR029039">
    <property type="entry name" value="Flavoprotein-like_sf"/>
</dbReference>
<name>A0A414J0G0_9FIRM</name>
<organism evidence="2 3">
    <name type="scientific">Blautia obeum</name>
    <dbReference type="NCBI Taxonomy" id="40520"/>
    <lineage>
        <taxon>Bacteria</taxon>
        <taxon>Bacillati</taxon>
        <taxon>Bacillota</taxon>
        <taxon>Clostridia</taxon>
        <taxon>Lachnospirales</taxon>
        <taxon>Lachnospiraceae</taxon>
        <taxon>Blautia</taxon>
    </lineage>
</organism>
<dbReference type="Gene3D" id="3.40.50.360">
    <property type="match status" value="1"/>
</dbReference>
<dbReference type="GO" id="GO:0016651">
    <property type="term" value="F:oxidoreductase activity, acting on NAD(P)H"/>
    <property type="evidence" value="ECO:0007669"/>
    <property type="project" value="UniProtKB-ARBA"/>
</dbReference>
<dbReference type="PANTHER" id="PTHR39201:SF1">
    <property type="entry name" value="FLAVODOXIN-LIKE DOMAIN-CONTAINING PROTEIN"/>
    <property type="match status" value="1"/>
</dbReference>
<dbReference type="GO" id="GO:0010181">
    <property type="term" value="F:FMN binding"/>
    <property type="evidence" value="ECO:0007669"/>
    <property type="project" value="InterPro"/>
</dbReference>
<sequence length="98" mass="10884">MEDYDVIFLGYPIWWSDMPMAVYTFLESYDFSGKTIIPFCTHEGSGLSSTDSSIAEICTGADVLDGLEMRGSVAQNSQDEALTAVTDWLDKIEILDEN</sequence>
<evidence type="ECO:0000313" key="3">
    <source>
        <dbReference type="Proteomes" id="UP000283745"/>
    </source>
</evidence>
<gene>
    <name evidence="2" type="ORF">DW740_16510</name>
</gene>
<dbReference type="AlphaFoldDB" id="A0A414J0G0"/>
<dbReference type="Proteomes" id="UP000283745">
    <property type="component" value="Unassembled WGS sequence"/>
</dbReference>
<dbReference type="SUPFAM" id="SSF52218">
    <property type="entry name" value="Flavoproteins"/>
    <property type="match status" value="1"/>
</dbReference>
<evidence type="ECO:0000259" key="1">
    <source>
        <dbReference type="Pfam" id="PF12682"/>
    </source>
</evidence>
<dbReference type="Pfam" id="PF12682">
    <property type="entry name" value="Flavodoxin_4"/>
    <property type="match status" value="1"/>
</dbReference>
<comment type="caution">
    <text evidence="2">The sequence shown here is derived from an EMBL/GenBank/DDBJ whole genome shotgun (WGS) entry which is preliminary data.</text>
</comment>
<evidence type="ECO:0000313" key="2">
    <source>
        <dbReference type="EMBL" id="RHE36776.1"/>
    </source>
</evidence>